<proteinExistence type="inferred from homology"/>
<name>A0A212RPI7_RHOAC</name>
<dbReference type="EMBL" id="FYDG01000006">
    <property type="protein sequence ID" value="SNB74415.1"/>
    <property type="molecule type" value="Genomic_DNA"/>
</dbReference>
<dbReference type="SUPFAM" id="SSF54534">
    <property type="entry name" value="FKBP-like"/>
    <property type="match status" value="1"/>
</dbReference>
<evidence type="ECO:0000256" key="7">
    <source>
        <dbReference type="ARBA" id="ARBA00031484"/>
    </source>
</evidence>
<dbReference type="GO" id="GO:0003755">
    <property type="term" value="F:peptidyl-prolyl cis-trans isomerase activity"/>
    <property type="evidence" value="ECO:0007669"/>
    <property type="project" value="UniProtKB-KW"/>
</dbReference>
<organism evidence="11 12">
    <name type="scientific">Rhodoblastus acidophilus</name>
    <name type="common">Rhodopseudomonas acidophila</name>
    <dbReference type="NCBI Taxonomy" id="1074"/>
    <lineage>
        <taxon>Bacteria</taxon>
        <taxon>Pseudomonadati</taxon>
        <taxon>Pseudomonadota</taxon>
        <taxon>Alphaproteobacteria</taxon>
        <taxon>Hyphomicrobiales</taxon>
        <taxon>Rhodoblastaceae</taxon>
        <taxon>Rhodoblastus</taxon>
    </lineage>
</organism>
<evidence type="ECO:0000256" key="9">
    <source>
        <dbReference type="SAM" id="SignalP"/>
    </source>
</evidence>
<dbReference type="EC" id="5.2.1.8" evidence="3"/>
<dbReference type="InterPro" id="IPR000297">
    <property type="entry name" value="PPIase_PpiC"/>
</dbReference>
<comment type="similarity">
    <text evidence="2">Belongs to the PpiC/parvulin rotamase family.</text>
</comment>
<keyword evidence="8 11" id="KW-0413">Isomerase</keyword>
<dbReference type="SUPFAM" id="SSF109998">
    <property type="entry name" value="Triger factor/SurA peptide-binding domain-like"/>
    <property type="match status" value="1"/>
</dbReference>
<protein>
    <recommendedName>
        <fullName evidence="4">Parvulin-like PPIase</fullName>
        <ecNumber evidence="3">5.2.1.8</ecNumber>
    </recommendedName>
    <alternativeName>
        <fullName evidence="6">Peptidyl-prolyl cis-trans isomerase plp</fullName>
    </alternativeName>
    <alternativeName>
        <fullName evidence="7">Rotamase plp</fullName>
    </alternativeName>
</protein>
<dbReference type="PANTHER" id="PTHR47245">
    <property type="entry name" value="PEPTIDYLPROLYL ISOMERASE"/>
    <property type="match status" value="1"/>
</dbReference>
<reference evidence="12" key="1">
    <citation type="submission" date="2017-06" db="EMBL/GenBank/DDBJ databases">
        <authorList>
            <person name="Varghese N."/>
            <person name="Submissions S."/>
        </authorList>
    </citation>
    <scope>NUCLEOTIDE SEQUENCE [LARGE SCALE GENOMIC DNA]</scope>
    <source>
        <strain evidence="12">DSM 137</strain>
    </source>
</reference>
<evidence type="ECO:0000256" key="5">
    <source>
        <dbReference type="ARBA" id="ARBA00023110"/>
    </source>
</evidence>
<dbReference type="Proteomes" id="UP000198418">
    <property type="component" value="Unassembled WGS sequence"/>
</dbReference>
<dbReference type="RefSeq" id="WP_088521087.1">
    <property type="nucleotide sequence ID" value="NZ_FYDG01000006.1"/>
</dbReference>
<evidence type="ECO:0000256" key="2">
    <source>
        <dbReference type="ARBA" id="ARBA00007656"/>
    </source>
</evidence>
<dbReference type="InterPro" id="IPR050245">
    <property type="entry name" value="PrsA_foldase"/>
</dbReference>
<keyword evidence="5 8" id="KW-0697">Rotamase</keyword>
<keyword evidence="9" id="KW-0732">Signal</keyword>
<dbReference type="PROSITE" id="PS50198">
    <property type="entry name" value="PPIC_PPIASE_2"/>
    <property type="match status" value="1"/>
</dbReference>
<dbReference type="AlphaFoldDB" id="A0A212RPI7"/>
<gene>
    <name evidence="11" type="ORF">SAMN06265338_10668</name>
</gene>
<evidence type="ECO:0000313" key="12">
    <source>
        <dbReference type="Proteomes" id="UP000198418"/>
    </source>
</evidence>
<evidence type="ECO:0000313" key="11">
    <source>
        <dbReference type="EMBL" id="SNB74415.1"/>
    </source>
</evidence>
<evidence type="ECO:0000256" key="8">
    <source>
        <dbReference type="PROSITE-ProRule" id="PRU00278"/>
    </source>
</evidence>
<dbReference type="Gene3D" id="1.10.8.1040">
    <property type="match status" value="1"/>
</dbReference>
<dbReference type="Pfam" id="PF13616">
    <property type="entry name" value="Rotamase_3"/>
    <property type="match status" value="1"/>
</dbReference>
<sequence>MAFSPALAALRRAALALPLCAGALALASYPAAAKVLATVNGAEITDADVEAASADVGNALPKQMDESARQKALLDYLIDITLVNQKATADKLDQSQDFAKKLAYFRQKLLMETYLGKVTKEGVTPAAEKQVYDEAAKAQKPEDEIHALHILVPTEDEAKKVEERLKKGEDFGKLADELSKDPGSKGGDLGWFTKDRMVPEFADVAFKTEAGKVSDPVKTQFGWHVIKVLEKRQKAFPPFDQVKDQVEHFVQQKVQSEAIMKLRDAAKITRADEPAKK</sequence>
<evidence type="ECO:0000256" key="4">
    <source>
        <dbReference type="ARBA" id="ARBA00018370"/>
    </source>
</evidence>
<evidence type="ECO:0000259" key="10">
    <source>
        <dbReference type="PROSITE" id="PS50198"/>
    </source>
</evidence>
<feature type="signal peptide" evidence="9">
    <location>
        <begin position="1"/>
        <end position="33"/>
    </location>
</feature>
<evidence type="ECO:0000256" key="3">
    <source>
        <dbReference type="ARBA" id="ARBA00013194"/>
    </source>
</evidence>
<dbReference type="OrthoDB" id="14196at2"/>
<accession>A0A212RPI7</accession>
<feature type="domain" description="PpiC" evidence="10">
    <location>
        <begin position="142"/>
        <end position="230"/>
    </location>
</feature>
<dbReference type="Gene3D" id="3.10.50.40">
    <property type="match status" value="1"/>
</dbReference>
<dbReference type="InterPro" id="IPR046357">
    <property type="entry name" value="PPIase_dom_sf"/>
</dbReference>
<dbReference type="InterPro" id="IPR027304">
    <property type="entry name" value="Trigger_fact/SurA_dom_sf"/>
</dbReference>
<keyword evidence="12" id="KW-1185">Reference proteome</keyword>
<evidence type="ECO:0000256" key="1">
    <source>
        <dbReference type="ARBA" id="ARBA00000971"/>
    </source>
</evidence>
<evidence type="ECO:0000256" key="6">
    <source>
        <dbReference type="ARBA" id="ARBA00030642"/>
    </source>
</evidence>
<dbReference type="PANTHER" id="PTHR47245:SF2">
    <property type="entry name" value="PEPTIDYL-PROLYL CIS-TRANS ISOMERASE HP_0175-RELATED"/>
    <property type="match status" value="1"/>
</dbReference>
<feature type="chain" id="PRO_5012352175" description="Parvulin-like PPIase" evidence="9">
    <location>
        <begin position="34"/>
        <end position="277"/>
    </location>
</feature>
<comment type="catalytic activity">
    <reaction evidence="1">
        <text>[protein]-peptidylproline (omega=180) = [protein]-peptidylproline (omega=0)</text>
        <dbReference type="Rhea" id="RHEA:16237"/>
        <dbReference type="Rhea" id="RHEA-COMP:10747"/>
        <dbReference type="Rhea" id="RHEA-COMP:10748"/>
        <dbReference type="ChEBI" id="CHEBI:83833"/>
        <dbReference type="ChEBI" id="CHEBI:83834"/>
        <dbReference type="EC" id="5.2.1.8"/>
    </reaction>
</comment>